<dbReference type="AlphaFoldDB" id="A0A1E5VMI0"/>
<comment type="caution">
    <text evidence="2">The sequence shown here is derived from an EMBL/GenBank/DDBJ whole genome shotgun (WGS) entry which is preliminary data.</text>
</comment>
<evidence type="ECO:0000256" key="1">
    <source>
        <dbReference type="SAM" id="MobiDB-lite"/>
    </source>
</evidence>
<sequence length="54" mass="5610">MSPLASREVVISISFKGGRHIRPLSVGWSTDEGQQANNGTEQLRGAAQGATATA</sequence>
<feature type="region of interest" description="Disordered" evidence="1">
    <location>
        <begin position="29"/>
        <end position="54"/>
    </location>
</feature>
<protein>
    <submittedName>
        <fullName evidence="2">Uncharacterized protein</fullName>
    </submittedName>
</protein>
<accession>A0A1E5VMI0</accession>
<keyword evidence="3" id="KW-1185">Reference proteome</keyword>
<dbReference type="Proteomes" id="UP000095767">
    <property type="component" value="Unassembled WGS sequence"/>
</dbReference>
<organism evidence="2 3">
    <name type="scientific">Dichanthelium oligosanthes</name>
    <dbReference type="NCBI Taxonomy" id="888268"/>
    <lineage>
        <taxon>Eukaryota</taxon>
        <taxon>Viridiplantae</taxon>
        <taxon>Streptophyta</taxon>
        <taxon>Embryophyta</taxon>
        <taxon>Tracheophyta</taxon>
        <taxon>Spermatophyta</taxon>
        <taxon>Magnoliopsida</taxon>
        <taxon>Liliopsida</taxon>
        <taxon>Poales</taxon>
        <taxon>Poaceae</taxon>
        <taxon>PACMAD clade</taxon>
        <taxon>Panicoideae</taxon>
        <taxon>Panicodae</taxon>
        <taxon>Paniceae</taxon>
        <taxon>Dichantheliinae</taxon>
        <taxon>Dichanthelium</taxon>
    </lineage>
</organism>
<reference evidence="2 3" key="1">
    <citation type="submission" date="2016-09" db="EMBL/GenBank/DDBJ databases">
        <title>The draft genome of Dichanthelium oligosanthes: A C3 panicoid grass species.</title>
        <authorList>
            <person name="Studer A.J."/>
            <person name="Schnable J.C."/>
            <person name="Brutnell T.P."/>
        </authorList>
    </citation>
    <scope>NUCLEOTIDE SEQUENCE [LARGE SCALE GENOMIC DNA]</scope>
    <source>
        <strain evidence="3">cv. Kellogg 1175</strain>
        <tissue evidence="2">Leaf</tissue>
    </source>
</reference>
<evidence type="ECO:0000313" key="3">
    <source>
        <dbReference type="Proteomes" id="UP000095767"/>
    </source>
</evidence>
<dbReference type="EMBL" id="LWDX02034962">
    <property type="protein sequence ID" value="OEL26282.1"/>
    <property type="molecule type" value="Genomic_DNA"/>
</dbReference>
<feature type="compositionally biased region" description="Polar residues" evidence="1">
    <location>
        <begin position="29"/>
        <end position="41"/>
    </location>
</feature>
<proteinExistence type="predicted"/>
<evidence type="ECO:0000313" key="2">
    <source>
        <dbReference type="EMBL" id="OEL26282.1"/>
    </source>
</evidence>
<name>A0A1E5VMI0_9POAL</name>
<gene>
    <name evidence="2" type="ORF">BAE44_0012699</name>
</gene>